<dbReference type="Gene3D" id="3.30.2310.20">
    <property type="entry name" value="RelE-like"/>
    <property type="match status" value="1"/>
</dbReference>
<evidence type="ECO:0000313" key="3">
    <source>
        <dbReference type="Proteomes" id="UP000199055"/>
    </source>
</evidence>
<dbReference type="EMBL" id="FOET01000009">
    <property type="protein sequence ID" value="SEQ51860.1"/>
    <property type="molecule type" value="Genomic_DNA"/>
</dbReference>
<accession>A0A1H9GP87</accession>
<proteinExistence type="predicted"/>
<keyword evidence="1" id="KW-1277">Toxin-antitoxin system</keyword>
<dbReference type="STRING" id="403935.SAMN05216481_109128"/>
<dbReference type="SUPFAM" id="SSF143011">
    <property type="entry name" value="RelE-like"/>
    <property type="match status" value="1"/>
</dbReference>
<evidence type="ECO:0000313" key="2">
    <source>
        <dbReference type="EMBL" id="SEQ51860.1"/>
    </source>
</evidence>
<sequence length="88" mass="10152">MTYDVRLAATAREHLRALDRERALRILGRLTDLLADPYAPDTTALPGSYESERRLCAGDHRVVYAVHDRRQQVHVVRIAHRDEVHRPS</sequence>
<dbReference type="RefSeq" id="WP_177214046.1">
    <property type="nucleotide sequence ID" value="NZ_FOET01000009.1"/>
</dbReference>
<keyword evidence="3" id="KW-1185">Reference proteome</keyword>
<dbReference type="InterPro" id="IPR007712">
    <property type="entry name" value="RelE/ParE_toxin"/>
</dbReference>
<gene>
    <name evidence="2" type="ORF">SAMN05216481_109128</name>
</gene>
<organism evidence="2 3">
    <name type="scientific">Streptomyces radiopugnans</name>
    <dbReference type="NCBI Taxonomy" id="403935"/>
    <lineage>
        <taxon>Bacteria</taxon>
        <taxon>Bacillati</taxon>
        <taxon>Actinomycetota</taxon>
        <taxon>Actinomycetes</taxon>
        <taxon>Kitasatosporales</taxon>
        <taxon>Streptomycetaceae</taxon>
        <taxon>Streptomyces</taxon>
    </lineage>
</organism>
<dbReference type="AlphaFoldDB" id="A0A1H9GP87"/>
<dbReference type="Proteomes" id="UP000199055">
    <property type="component" value="Unassembled WGS sequence"/>
</dbReference>
<dbReference type="InterPro" id="IPR035093">
    <property type="entry name" value="RelE/ParE_toxin_dom_sf"/>
</dbReference>
<name>A0A1H9GP87_9ACTN</name>
<dbReference type="Pfam" id="PF05016">
    <property type="entry name" value="ParE_toxin"/>
    <property type="match status" value="1"/>
</dbReference>
<reference evidence="2 3" key="1">
    <citation type="submission" date="2016-10" db="EMBL/GenBank/DDBJ databases">
        <authorList>
            <person name="de Groot N.N."/>
        </authorList>
    </citation>
    <scope>NUCLEOTIDE SEQUENCE [LARGE SCALE GENOMIC DNA]</scope>
    <source>
        <strain evidence="2 3">CGMCC 4.3519</strain>
    </source>
</reference>
<protein>
    <submittedName>
        <fullName evidence="2">mRNA interferase RelE/StbE</fullName>
    </submittedName>
</protein>
<evidence type="ECO:0000256" key="1">
    <source>
        <dbReference type="ARBA" id="ARBA00022649"/>
    </source>
</evidence>